<dbReference type="Proteomes" id="UP001066276">
    <property type="component" value="Chromosome 11"/>
</dbReference>
<proteinExistence type="predicted"/>
<evidence type="ECO:0000313" key="2">
    <source>
        <dbReference type="Proteomes" id="UP001066276"/>
    </source>
</evidence>
<name>A0AAV7LSC8_PLEWA</name>
<comment type="caution">
    <text evidence="1">The sequence shown here is derived from an EMBL/GenBank/DDBJ whole genome shotgun (WGS) entry which is preliminary data.</text>
</comment>
<keyword evidence="2" id="KW-1185">Reference proteome</keyword>
<organism evidence="1 2">
    <name type="scientific">Pleurodeles waltl</name>
    <name type="common">Iberian ribbed newt</name>
    <dbReference type="NCBI Taxonomy" id="8319"/>
    <lineage>
        <taxon>Eukaryota</taxon>
        <taxon>Metazoa</taxon>
        <taxon>Chordata</taxon>
        <taxon>Craniata</taxon>
        <taxon>Vertebrata</taxon>
        <taxon>Euteleostomi</taxon>
        <taxon>Amphibia</taxon>
        <taxon>Batrachia</taxon>
        <taxon>Caudata</taxon>
        <taxon>Salamandroidea</taxon>
        <taxon>Salamandridae</taxon>
        <taxon>Pleurodelinae</taxon>
        <taxon>Pleurodeles</taxon>
    </lineage>
</organism>
<dbReference type="AlphaFoldDB" id="A0AAV7LSC8"/>
<gene>
    <name evidence="1" type="ORF">NDU88_007545</name>
</gene>
<protein>
    <submittedName>
        <fullName evidence="1">Uncharacterized protein</fullName>
    </submittedName>
</protein>
<reference evidence="1" key="1">
    <citation type="journal article" date="2022" name="bioRxiv">
        <title>Sequencing and chromosome-scale assembly of the giantPleurodeles waltlgenome.</title>
        <authorList>
            <person name="Brown T."/>
            <person name="Elewa A."/>
            <person name="Iarovenko S."/>
            <person name="Subramanian E."/>
            <person name="Araus A.J."/>
            <person name="Petzold A."/>
            <person name="Susuki M."/>
            <person name="Suzuki K.-i.T."/>
            <person name="Hayashi T."/>
            <person name="Toyoda A."/>
            <person name="Oliveira C."/>
            <person name="Osipova E."/>
            <person name="Leigh N.D."/>
            <person name="Simon A."/>
            <person name="Yun M.H."/>
        </authorList>
    </citation>
    <scope>NUCLEOTIDE SEQUENCE</scope>
    <source>
        <strain evidence="1">20211129_DDA</strain>
        <tissue evidence="1">Liver</tissue>
    </source>
</reference>
<evidence type="ECO:0000313" key="1">
    <source>
        <dbReference type="EMBL" id="KAJ1094470.1"/>
    </source>
</evidence>
<accession>A0AAV7LSC8</accession>
<sequence length="210" mass="22956">MHQSRIVSSHDATGPGRGAAWTPDFRFLSNANSGRLYSEEAACVAVVRRPPDGSSDLALLLSSRGAEELFVGFSQGAFSRQRCVNSPTSHVWYSRWYRSARPCLSAGVGRGLPRDDAQAGSETRVGVPGFLTDPRGTTYDGHRLEITMCGLKRATCSSRRKSGLVGDRRDRFCCVSLQLWCSESDLRCSARCGVPRAHMSRVQPTTTVPE</sequence>
<dbReference type="EMBL" id="JANPWB010000015">
    <property type="protein sequence ID" value="KAJ1094470.1"/>
    <property type="molecule type" value="Genomic_DNA"/>
</dbReference>